<dbReference type="HOGENOM" id="CLU_024617_3_0_10"/>
<feature type="transmembrane region" description="Helical" evidence="1">
    <location>
        <begin position="391"/>
        <end position="409"/>
    </location>
</feature>
<keyword evidence="1" id="KW-0812">Transmembrane</keyword>
<feature type="transmembrane region" description="Helical" evidence="1">
    <location>
        <begin position="20"/>
        <end position="45"/>
    </location>
</feature>
<protein>
    <submittedName>
        <fullName evidence="3">Membrane-flanked domain DUF304</fullName>
    </submittedName>
</protein>
<dbReference type="eggNOG" id="COG3428">
    <property type="taxonomic scope" value="Bacteria"/>
</dbReference>
<organism evidence="3 4">
    <name type="scientific">Haliscomenobacter hydrossis (strain ATCC 27775 / DSM 1100 / LMG 10767 / O)</name>
    <dbReference type="NCBI Taxonomy" id="760192"/>
    <lineage>
        <taxon>Bacteria</taxon>
        <taxon>Pseudomonadati</taxon>
        <taxon>Bacteroidota</taxon>
        <taxon>Saprospiria</taxon>
        <taxon>Saprospirales</taxon>
        <taxon>Haliscomenobacteraceae</taxon>
        <taxon>Haliscomenobacter</taxon>
    </lineage>
</organism>
<evidence type="ECO:0000313" key="3">
    <source>
        <dbReference type="EMBL" id="AEE49272.1"/>
    </source>
</evidence>
<keyword evidence="4" id="KW-1185">Reference proteome</keyword>
<dbReference type="PANTHER" id="PTHR34473">
    <property type="entry name" value="UPF0699 TRANSMEMBRANE PROTEIN YDBS"/>
    <property type="match status" value="1"/>
</dbReference>
<dbReference type="PANTHER" id="PTHR34473:SF2">
    <property type="entry name" value="UPF0699 TRANSMEMBRANE PROTEIN YDBT"/>
    <property type="match status" value="1"/>
</dbReference>
<feature type="domain" description="YdbS-like PH" evidence="2">
    <location>
        <begin position="267"/>
        <end position="346"/>
    </location>
</feature>
<dbReference type="OrthoDB" id="1049931at2"/>
<feature type="domain" description="YdbS-like PH" evidence="2">
    <location>
        <begin position="415"/>
        <end position="486"/>
    </location>
</feature>
<feature type="transmembrane region" description="Helical" evidence="1">
    <location>
        <begin position="57"/>
        <end position="77"/>
    </location>
</feature>
<dbReference type="InterPro" id="IPR014529">
    <property type="entry name" value="UCP026631"/>
</dbReference>
<dbReference type="RefSeq" id="WP_013763826.1">
    <property type="nucleotide sequence ID" value="NC_015510.1"/>
</dbReference>
<sequence length="502" mass="58510">MSEVSTPTPFYFQPSRQSPVAILLILARLFRSLIGQFWPVLILLLLRRRSANSSQMWVWVGIGITIISVVRSLVTYFRTRFYVQNNEFILEKGGITRRRLSVPLDNIQTITFQQTFLHRIFNVVSVEIDTSGAKGSEISINALDREKASELREYLLSWKKENPSSAAQEKTPSIKTPENTLLQLDFGDLLRIGLSQNHLRSAGILFGVLASFAREIQPILGKSTYKYLEEEWGLTFNFFWTFALWIGVFFLLVSVVATMVLTAVRFYNLRFVRTGEGFRLEAGLFTRREQAAYLPKIQFLRWSANPLQRMWGMFNLRFYQAAGYELGRKQTLQVPGCYLSQVDTVRQAYFPESTALPWRWLSPHRLYFRQRLVFLGILPLIGLMLKTTLDFSWFWLVLTLLWFPTAIWWQWNLFRRKHYGLSTEGLWTRSGFFTQSQTLLLWRNVQAVVLHQSFMDTRYALADLTFYTASGAVEIENIPFSTGTELCDYVLAKLEYREYMIT</sequence>
<dbReference type="Proteomes" id="UP000008461">
    <property type="component" value="Chromosome"/>
</dbReference>
<name>F4KW84_HALH1</name>
<dbReference type="STRING" id="760192.Halhy_1377"/>
<gene>
    <name evidence="3" type="ordered locus">Halhy_1377</name>
</gene>
<evidence type="ECO:0000256" key="1">
    <source>
        <dbReference type="SAM" id="Phobius"/>
    </source>
</evidence>
<dbReference type="EMBL" id="CP002691">
    <property type="protein sequence ID" value="AEE49272.1"/>
    <property type="molecule type" value="Genomic_DNA"/>
</dbReference>
<dbReference type="InterPro" id="IPR005182">
    <property type="entry name" value="YdbS-like_PH"/>
</dbReference>
<dbReference type="KEGG" id="hhy:Halhy_1377"/>
<accession>F4KW84</accession>
<feature type="domain" description="YdbS-like PH" evidence="2">
    <location>
        <begin position="76"/>
        <end position="155"/>
    </location>
</feature>
<proteinExistence type="predicted"/>
<reference evidence="3 4" key="1">
    <citation type="journal article" date="2011" name="Stand. Genomic Sci.">
        <title>Complete genome sequence of Haliscomenobacter hydrossis type strain (O).</title>
        <authorList>
            <consortium name="US DOE Joint Genome Institute (JGI-PGF)"/>
            <person name="Daligault H."/>
            <person name="Lapidus A."/>
            <person name="Zeytun A."/>
            <person name="Nolan M."/>
            <person name="Lucas S."/>
            <person name="Del Rio T.G."/>
            <person name="Tice H."/>
            <person name="Cheng J.F."/>
            <person name="Tapia R."/>
            <person name="Han C."/>
            <person name="Goodwin L."/>
            <person name="Pitluck S."/>
            <person name="Liolios K."/>
            <person name="Pagani I."/>
            <person name="Ivanova N."/>
            <person name="Huntemann M."/>
            <person name="Mavromatis K."/>
            <person name="Mikhailova N."/>
            <person name="Pati A."/>
            <person name="Chen A."/>
            <person name="Palaniappan K."/>
            <person name="Land M."/>
            <person name="Hauser L."/>
            <person name="Brambilla E.M."/>
            <person name="Rohde M."/>
            <person name="Verbarg S."/>
            <person name="Goker M."/>
            <person name="Bristow J."/>
            <person name="Eisen J.A."/>
            <person name="Markowitz V."/>
            <person name="Hugenholtz P."/>
            <person name="Kyrpides N.C."/>
            <person name="Klenk H.P."/>
            <person name="Woyke T."/>
        </authorList>
    </citation>
    <scope>NUCLEOTIDE SEQUENCE [LARGE SCALE GENOMIC DNA]</scope>
    <source>
        <strain evidence="4">ATCC 27775 / DSM 1100 / LMG 10767 / O</strain>
    </source>
</reference>
<evidence type="ECO:0000313" key="4">
    <source>
        <dbReference type="Proteomes" id="UP000008461"/>
    </source>
</evidence>
<evidence type="ECO:0000259" key="2">
    <source>
        <dbReference type="Pfam" id="PF03703"/>
    </source>
</evidence>
<feature type="transmembrane region" description="Helical" evidence="1">
    <location>
        <begin position="238"/>
        <end position="264"/>
    </location>
</feature>
<keyword evidence="1" id="KW-1133">Transmembrane helix</keyword>
<reference key="2">
    <citation type="submission" date="2011-04" db="EMBL/GenBank/DDBJ databases">
        <title>Complete sequence of chromosome of Haliscomenobacter hydrossis DSM 1100.</title>
        <authorList>
            <consortium name="US DOE Joint Genome Institute (JGI-PGF)"/>
            <person name="Lucas S."/>
            <person name="Han J."/>
            <person name="Lapidus A."/>
            <person name="Bruce D."/>
            <person name="Goodwin L."/>
            <person name="Pitluck S."/>
            <person name="Peters L."/>
            <person name="Kyrpides N."/>
            <person name="Mavromatis K."/>
            <person name="Ivanova N."/>
            <person name="Ovchinnikova G."/>
            <person name="Pagani I."/>
            <person name="Daligault H."/>
            <person name="Detter J.C."/>
            <person name="Han C."/>
            <person name="Land M."/>
            <person name="Hauser L."/>
            <person name="Markowitz V."/>
            <person name="Cheng J.-F."/>
            <person name="Hugenholtz P."/>
            <person name="Woyke T."/>
            <person name="Wu D."/>
            <person name="Verbarg S."/>
            <person name="Frueling A."/>
            <person name="Brambilla E."/>
            <person name="Klenk H.-P."/>
            <person name="Eisen J.A."/>
        </authorList>
    </citation>
    <scope>NUCLEOTIDE SEQUENCE</scope>
    <source>
        <strain>DSM 1100</strain>
    </source>
</reference>
<dbReference type="Pfam" id="PF03703">
    <property type="entry name" value="bPH_2"/>
    <property type="match status" value="3"/>
</dbReference>
<keyword evidence="1" id="KW-0472">Membrane</keyword>
<dbReference type="AlphaFoldDB" id="F4KW84"/>
<dbReference type="PIRSF" id="PIRSF026631">
    <property type="entry name" value="UCP026631"/>
    <property type="match status" value="1"/>
</dbReference>